<reference evidence="1 2" key="1">
    <citation type="journal article" date="2016" name="Genome Biol. Evol.">
        <title>Pangenome and Phylogenomic Analysis of the Pathogenic Actinobacterium Rhodococcus equi.</title>
        <authorList>
            <person name="Anastasi E."/>
            <person name="MacArthur I."/>
            <person name="Scortti M."/>
            <person name="Alvarez S."/>
            <person name="Giguere S."/>
            <person name="Vazquez-Boland J.A."/>
        </authorList>
    </citation>
    <scope>NUCLEOTIDE SEQUENCE [LARGE SCALE GENOMIC DNA]</scope>
    <source>
        <strain evidence="1 2">PAM1271</strain>
    </source>
</reference>
<dbReference type="AlphaFoldDB" id="A0AAE5IQW3"/>
<evidence type="ECO:0000313" key="1">
    <source>
        <dbReference type="EMBL" id="ORM27015.1"/>
    </source>
</evidence>
<organism evidence="1 2">
    <name type="scientific">Rhodococcus hoagii</name>
    <name type="common">Corynebacterium equii</name>
    <dbReference type="NCBI Taxonomy" id="43767"/>
    <lineage>
        <taxon>Bacteria</taxon>
        <taxon>Bacillati</taxon>
        <taxon>Actinomycetota</taxon>
        <taxon>Actinomycetes</taxon>
        <taxon>Mycobacteriales</taxon>
        <taxon>Nocardiaceae</taxon>
        <taxon>Prescottella</taxon>
    </lineage>
</organism>
<proteinExistence type="predicted"/>
<evidence type="ECO:0000313" key="2">
    <source>
        <dbReference type="Proteomes" id="UP000193518"/>
    </source>
</evidence>
<name>A0AAE5IQW3_RHOHA</name>
<comment type="caution">
    <text evidence="1">The sequence shown here is derived from an EMBL/GenBank/DDBJ whole genome shotgun (WGS) entry which is preliminary data.</text>
</comment>
<gene>
    <name evidence="1" type="ORF">A5N68_10945</name>
</gene>
<accession>A0AAE5IQW3</accession>
<dbReference type="EMBL" id="LWIC01000004">
    <property type="protein sequence ID" value="ORM27015.1"/>
    <property type="molecule type" value="Genomic_DNA"/>
</dbReference>
<dbReference type="Proteomes" id="UP000193518">
    <property type="component" value="Unassembled WGS sequence"/>
</dbReference>
<protein>
    <submittedName>
        <fullName evidence="1">Uncharacterized protein</fullName>
    </submittedName>
</protein>
<sequence>MVIVGTSAETAPTVPKDNATVDRRIDAVIGKIAVSLPRVDRIAPAVPVGVQVSGAIATIAVTTGPTIAVEARVAKSAVDTGVATTDATTAASAGPMNGAPSRDAATIVDPVAVHVVVVGKVASGRHAVARQSVSSVVTRVPTSRTSRTRWKRRSSIRPCAAIC</sequence>